<evidence type="ECO:0000256" key="5">
    <source>
        <dbReference type="SAM" id="MobiDB-lite"/>
    </source>
</evidence>
<dbReference type="Pfam" id="PF04828">
    <property type="entry name" value="GFA"/>
    <property type="match status" value="1"/>
</dbReference>
<dbReference type="Gene3D" id="3.90.1590.10">
    <property type="entry name" value="glutathione-dependent formaldehyde- activating enzyme (gfa)"/>
    <property type="match status" value="1"/>
</dbReference>
<dbReference type="InterPro" id="IPR011057">
    <property type="entry name" value="Mss4-like_sf"/>
</dbReference>
<feature type="domain" description="CENP-V/GFA" evidence="6">
    <location>
        <begin position="7"/>
        <end position="112"/>
    </location>
</feature>
<accession>A0A382SNZ9</accession>
<sequence>MNNLEKHSGGCACGKVRYHSIGKPVKTGLCHCRYCQLRTGTAFGISVYFKKENLIIESGNLKNYPFTTESGNIFETNFCTNCGTSMFWTLSHMKDLIGAAGGTYDPPTFWFDIHRELFKRTKAEYVSINCPESYKESPAYKPKTQDEPRLDGKKFSK</sequence>
<proteinExistence type="inferred from homology"/>
<dbReference type="EMBL" id="UINC01130250">
    <property type="protein sequence ID" value="SVD11195.1"/>
    <property type="molecule type" value="Genomic_DNA"/>
</dbReference>
<dbReference type="PROSITE" id="PS51891">
    <property type="entry name" value="CENP_V_GFA"/>
    <property type="match status" value="1"/>
</dbReference>
<dbReference type="PANTHER" id="PTHR33337">
    <property type="entry name" value="GFA DOMAIN-CONTAINING PROTEIN"/>
    <property type="match status" value="1"/>
</dbReference>
<reference evidence="7" key="1">
    <citation type="submission" date="2018-05" db="EMBL/GenBank/DDBJ databases">
        <authorList>
            <person name="Lanie J.A."/>
            <person name="Ng W.-L."/>
            <person name="Kazmierczak K.M."/>
            <person name="Andrzejewski T.M."/>
            <person name="Davidsen T.M."/>
            <person name="Wayne K.J."/>
            <person name="Tettelin H."/>
            <person name="Glass J.I."/>
            <person name="Rusch D."/>
            <person name="Podicherti R."/>
            <person name="Tsui H.-C.T."/>
            <person name="Winkler M.E."/>
        </authorList>
    </citation>
    <scope>NUCLEOTIDE SEQUENCE</scope>
</reference>
<protein>
    <recommendedName>
        <fullName evidence="6">CENP-V/GFA domain-containing protein</fullName>
    </recommendedName>
</protein>
<evidence type="ECO:0000313" key="7">
    <source>
        <dbReference type="EMBL" id="SVD11195.1"/>
    </source>
</evidence>
<dbReference type="GO" id="GO:0046872">
    <property type="term" value="F:metal ion binding"/>
    <property type="evidence" value="ECO:0007669"/>
    <property type="project" value="UniProtKB-KW"/>
</dbReference>
<comment type="similarity">
    <text evidence="1">Belongs to the Gfa family.</text>
</comment>
<dbReference type="SUPFAM" id="SSF51316">
    <property type="entry name" value="Mss4-like"/>
    <property type="match status" value="1"/>
</dbReference>
<evidence type="ECO:0000259" key="6">
    <source>
        <dbReference type="PROSITE" id="PS51891"/>
    </source>
</evidence>
<dbReference type="GO" id="GO:0016846">
    <property type="term" value="F:carbon-sulfur lyase activity"/>
    <property type="evidence" value="ECO:0007669"/>
    <property type="project" value="InterPro"/>
</dbReference>
<evidence type="ECO:0000256" key="1">
    <source>
        <dbReference type="ARBA" id="ARBA00005495"/>
    </source>
</evidence>
<evidence type="ECO:0000256" key="2">
    <source>
        <dbReference type="ARBA" id="ARBA00022723"/>
    </source>
</evidence>
<dbReference type="InterPro" id="IPR006913">
    <property type="entry name" value="CENP-V/GFA"/>
</dbReference>
<evidence type="ECO:0000256" key="4">
    <source>
        <dbReference type="ARBA" id="ARBA00023239"/>
    </source>
</evidence>
<dbReference type="PANTHER" id="PTHR33337:SF40">
    <property type="entry name" value="CENP-V_GFA DOMAIN-CONTAINING PROTEIN-RELATED"/>
    <property type="match status" value="1"/>
</dbReference>
<evidence type="ECO:0000256" key="3">
    <source>
        <dbReference type="ARBA" id="ARBA00022833"/>
    </source>
</evidence>
<dbReference type="AlphaFoldDB" id="A0A382SNZ9"/>
<keyword evidence="4" id="KW-0456">Lyase</keyword>
<organism evidence="7">
    <name type="scientific">marine metagenome</name>
    <dbReference type="NCBI Taxonomy" id="408172"/>
    <lineage>
        <taxon>unclassified sequences</taxon>
        <taxon>metagenomes</taxon>
        <taxon>ecological metagenomes</taxon>
    </lineage>
</organism>
<name>A0A382SNZ9_9ZZZZ</name>
<keyword evidence="3" id="KW-0862">Zinc</keyword>
<feature type="region of interest" description="Disordered" evidence="5">
    <location>
        <begin position="133"/>
        <end position="157"/>
    </location>
</feature>
<gene>
    <name evidence="7" type="ORF">METZ01_LOCUS364049</name>
</gene>
<keyword evidence="2" id="KW-0479">Metal-binding</keyword>
<feature type="compositionally biased region" description="Basic and acidic residues" evidence="5">
    <location>
        <begin position="143"/>
        <end position="157"/>
    </location>
</feature>